<dbReference type="Proteomes" id="UP000324748">
    <property type="component" value="Unassembled WGS sequence"/>
</dbReference>
<dbReference type="OrthoDB" id="10280007at2759"/>
<comment type="caution">
    <text evidence="1">The sequence shown here is derived from an EMBL/GenBank/DDBJ whole genome shotgun (WGS) entry which is preliminary data.</text>
</comment>
<reference evidence="1 2" key="1">
    <citation type="submission" date="2019-05" db="EMBL/GenBank/DDBJ databases">
        <title>Emergence of the Ug99 lineage of the wheat stem rust pathogen through somatic hybridization.</title>
        <authorList>
            <person name="Li F."/>
            <person name="Upadhyaya N.M."/>
            <person name="Sperschneider J."/>
            <person name="Matny O."/>
            <person name="Nguyen-Phuc H."/>
            <person name="Mago R."/>
            <person name="Raley C."/>
            <person name="Miller M.E."/>
            <person name="Silverstein K.A.T."/>
            <person name="Henningsen E."/>
            <person name="Hirsch C.D."/>
            <person name="Visser B."/>
            <person name="Pretorius Z.A."/>
            <person name="Steffenson B.J."/>
            <person name="Schwessinger B."/>
            <person name="Dodds P.N."/>
            <person name="Figueroa M."/>
        </authorList>
    </citation>
    <scope>NUCLEOTIDE SEQUENCE [LARGE SCALE GENOMIC DNA]</scope>
    <source>
        <strain evidence="1">21-0</strain>
    </source>
</reference>
<protein>
    <submittedName>
        <fullName evidence="1">Uncharacterized protein</fullName>
    </submittedName>
</protein>
<gene>
    <name evidence="1" type="ORF">PGT21_019655</name>
</gene>
<name>A0A5B0R133_PUCGR</name>
<keyword evidence="2" id="KW-1185">Reference proteome</keyword>
<evidence type="ECO:0000313" key="2">
    <source>
        <dbReference type="Proteomes" id="UP000324748"/>
    </source>
</evidence>
<organism evidence="1 2">
    <name type="scientific">Puccinia graminis f. sp. tritici</name>
    <dbReference type="NCBI Taxonomy" id="56615"/>
    <lineage>
        <taxon>Eukaryota</taxon>
        <taxon>Fungi</taxon>
        <taxon>Dikarya</taxon>
        <taxon>Basidiomycota</taxon>
        <taxon>Pucciniomycotina</taxon>
        <taxon>Pucciniomycetes</taxon>
        <taxon>Pucciniales</taxon>
        <taxon>Pucciniaceae</taxon>
        <taxon>Puccinia</taxon>
    </lineage>
</organism>
<accession>A0A5B0R133</accession>
<proteinExistence type="predicted"/>
<evidence type="ECO:0000313" key="1">
    <source>
        <dbReference type="EMBL" id="KAA1119261.1"/>
    </source>
</evidence>
<dbReference type="EMBL" id="VSWC01000001">
    <property type="protein sequence ID" value="KAA1119261.1"/>
    <property type="molecule type" value="Genomic_DNA"/>
</dbReference>
<sequence length="470" mass="53081">MAKESLPPFGGHRINPGINGKQINILGHNNSTPHYLNSEPEIPKYSGGRRKIVKIKPLDKNLCFDGSNMPIEEFISKYEEAAETVGASSQDLANQILPFIRGPDLQDEVEEMYGYENSNWKNFKEELMGRFSIKLTLEECAREELVDLVSYVANMGGISTPELFGQFILQVEHIAHHLIMNGYNSHMDEFSNLFWQSLSPNLEKAISDPLIWDGHLVLDENCHIAELPSYNIILEYIGMEFEKMDVLQEIPDQPEQKIDQTHQNYYKVNHMEEYSSEIQSPLTEKFPPVPSSTLGSCPLILENDPSLEQLEKEETKDFGSEIEILPAKIPPGTFSPCALIEENCPPVISVTLEFSPLISQNCEELEPLDNEEKENPGPEIATCEEIRPTEETLPVEEIPGSLGNLLRVNLEEKLGEKIRPPALTAHQGKCTLLSMANQSRPSRWWVINKAPHLRTALSGHRQKHPVGLRN</sequence>
<dbReference type="AlphaFoldDB" id="A0A5B0R133"/>